<accession>M1HQ47</accession>
<organismHost>
    <name type="scientific">Chlorella</name>
    <dbReference type="NCBI Taxonomy" id="3071"/>
</organismHost>
<dbReference type="Proteomes" id="UP000247091">
    <property type="component" value="Segment"/>
</dbReference>
<evidence type="ECO:0000256" key="1">
    <source>
        <dbReference type="ARBA" id="ARBA00022603"/>
    </source>
</evidence>
<keyword evidence="3 4" id="KW-0949">S-adenosyl-L-methionine</keyword>
<keyword evidence="2 4" id="KW-0808">Transferase</keyword>
<evidence type="ECO:0000313" key="6">
    <source>
        <dbReference type="Proteomes" id="UP000247091"/>
    </source>
</evidence>
<dbReference type="PRINTS" id="PR00105">
    <property type="entry name" value="C5METTRFRASE"/>
</dbReference>
<name>M1HQ47_PBCVI</name>
<dbReference type="InterPro" id="IPR001525">
    <property type="entry name" value="C5_MeTfrase"/>
</dbReference>
<dbReference type="EMBL" id="JX997169">
    <property type="protein sequence ID" value="AGE53987.1"/>
    <property type="molecule type" value="Genomic_DNA"/>
</dbReference>
<sequence>MVLRALDLFSGIGGITHGLRKIVTPVAFVEKNDEARAFLEKKNPTIPVFDDVCSFDATKWIDKVDIITAGWPCTGFSNAGTKTGFSHEASGLFTEVVRITKECRPKYLFLENSHTLSLPENVSVVVNAFDELDYDCRWITCRATCVGALHQRHRWFCLVVRRDVEIEIDIPYVKKFDWARNEPPRQIQKSTKENILHISLAGNAVVPDQVRYAMVMLCSFDTNEGLTLSSRAKNGFSKDGVIFMRDIKHPAREPLNIVLNPRENEASFVVLCDPEKVLTKPVVQKFWPTPLHSCKYATKCPRTLTKRVSKMLAACVGFSEGGDKRGYLSAEWVLWLMGYDYKYVTS</sequence>
<dbReference type="PROSITE" id="PS00094">
    <property type="entry name" value="C5_MTASE_1"/>
    <property type="match status" value="1"/>
</dbReference>
<evidence type="ECO:0000256" key="3">
    <source>
        <dbReference type="ARBA" id="ARBA00022691"/>
    </source>
</evidence>
<keyword evidence="1 4" id="KW-0489">Methyltransferase</keyword>
<comment type="similarity">
    <text evidence="4">Belongs to the class I-like SAM-binding methyltransferase superfamily. C5-methyltransferase family.</text>
</comment>
<dbReference type="REBASE" id="60536">
    <property type="entry name" value="M.CviJORF589P"/>
</dbReference>
<gene>
    <name evidence="5" type="primary">IL-3A_589R</name>
    <name evidence="5" type="ORF">PBCVIL3A_589R</name>
</gene>
<dbReference type="InterPro" id="IPR018117">
    <property type="entry name" value="C5_DNA_meth_AS"/>
</dbReference>
<feature type="active site" evidence="4">
    <location>
        <position position="73"/>
    </location>
</feature>
<evidence type="ECO:0000256" key="2">
    <source>
        <dbReference type="ARBA" id="ARBA00022679"/>
    </source>
</evidence>
<dbReference type="Gene3D" id="3.40.50.150">
    <property type="entry name" value="Vaccinia Virus protein VP39"/>
    <property type="match status" value="1"/>
</dbReference>
<evidence type="ECO:0000256" key="4">
    <source>
        <dbReference type="PROSITE-ProRule" id="PRU01016"/>
    </source>
</evidence>
<dbReference type="PANTHER" id="PTHR46098">
    <property type="entry name" value="TRNA (CYTOSINE(38)-C(5))-METHYLTRANSFERASE"/>
    <property type="match status" value="1"/>
</dbReference>
<dbReference type="GO" id="GO:0032259">
    <property type="term" value="P:methylation"/>
    <property type="evidence" value="ECO:0007669"/>
    <property type="project" value="UniProtKB-KW"/>
</dbReference>
<protein>
    <submittedName>
        <fullName evidence="5">Cytosine-specific methyltransferase</fullName>
    </submittedName>
</protein>
<dbReference type="Pfam" id="PF00145">
    <property type="entry name" value="DNA_methylase"/>
    <property type="match status" value="1"/>
</dbReference>
<dbReference type="InterPro" id="IPR029063">
    <property type="entry name" value="SAM-dependent_MTases_sf"/>
</dbReference>
<dbReference type="InterPro" id="IPR050750">
    <property type="entry name" value="C5-MTase"/>
</dbReference>
<dbReference type="PANTHER" id="PTHR46098:SF1">
    <property type="entry name" value="TRNA (CYTOSINE(38)-C(5))-METHYLTRANSFERASE"/>
    <property type="match status" value="1"/>
</dbReference>
<dbReference type="PROSITE" id="PS51679">
    <property type="entry name" value="SAM_MT_C5"/>
    <property type="match status" value="1"/>
</dbReference>
<dbReference type="GO" id="GO:0008168">
    <property type="term" value="F:methyltransferase activity"/>
    <property type="evidence" value="ECO:0007669"/>
    <property type="project" value="UniProtKB-KW"/>
</dbReference>
<organism evidence="5 6">
    <name type="scientific">Paramecium bursaria Chlorella virus IL3A</name>
    <name type="common">PBCV-IL3A</name>
    <dbReference type="NCBI Taxonomy" id="46019"/>
    <lineage>
        <taxon>Viruses</taxon>
        <taxon>Varidnaviria</taxon>
        <taxon>Bamfordvirae</taxon>
        <taxon>Nucleocytoviricota</taxon>
        <taxon>Megaviricetes</taxon>
        <taxon>Algavirales</taxon>
        <taxon>Phycodnaviridae</taxon>
        <taxon>Chlorovirus</taxon>
        <taxon>Chlorovirus illinoense</taxon>
    </lineage>
</organism>
<reference evidence="5 6" key="1">
    <citation type="submission" date="2012-10" db="EMBL/GenBank/DDBJ databases">
        <title>Towards defining the chloroviruses: a genomic journey through a genus of large DNA viruses.</title>
        <authorList>
            <person name="Jeanniard A."/>
            <person name="Dunigan D.D."/>
            <person name="Gurnon J.R."/>
            <person name="Agarkova I."/>
            <person name="Kang M."/>
            <person name="Vitek J."/>
            <person name="Duncan G."/>
            <person name="McClung O.W."/>
            <person name="Larsen M."/>
            <person name="Claverie J.-M."/>
            <person name="Van Etten J.L."/>
            <person name="Blanc G."/>
        </authorList>
    </citation>
    <scope>NUCLEOTIDE SEQUENCE [LARGE SCALE GENOMIC DNA]</scope>
</reference>
<evidence type="ECO:0000313" key="5">
    <source>
        <dbReference type="EMBL" id="AGE53987.1"/>
    </source>
</evidence>
<proteinExistence type="inferred from homology"/>
<dbReference type="SUPFAM" id="SSF53335">
    <property type="entry name" value="S-adenosyl-L-methionine-dependent methyltransferases"/>
    <property type="match status" value="1"/>
</dbReference>